<organism evidence="2 3">
    <name type="scientific">Symbiodinium natans</name>
    <dbReference type="NCBI Taxonomy" id="878477"/>
    <lineage>
        <taxon>Eukaryota</taxon>
        <taxon>Sar</taxon>
        <taxon>Alveolata</taxon>
        <taxon>Dinophyceae</taxon>
        <taxon>Suessiales</taxon>
        <taxon>Symbiodiniaceae</taxon>
        <taxon>Symbiodinium</taxon>
    </lineage>
</organism>
<dbReference type="OrthoDB" id="2161133at2759"/>
<reference evidence="2" key="1">
    <citation type="submission" date="2021-02" db="EMBL/GenBank/DDBJ databases">
        <authorList>
            <person name="Dougan E. K."/>
            <person name="Rhodes N."/>
            <person name="Thang M."/>
            <person name="Chan C."/>
        </authorList>
    </citation>
    <scope>NUCLEOTIDE SEQUENCE</scope>
</reference>
<protein>
    <submittedName>
        <fullName evidence="2">Uncharacterized protein</fullName>
    </submittedName>
</protein>
<sequence>MALRWIFLSCWGQAHASCAGTARIPAETWQAALSLCRSAEQLPFSAATWLEWSRAWRPVALEVAGDFEQSMGDCPEGSVAAVAHGLLALDEADGHSTVLEIIKMMYHMLSSRELPAAALEPSEWQQHWLMAVSSMLRFTYLKWVNMPQDKDLPADVDQAASLSPAILRPHHDFLFRNFVDKFVASGVRAHLTTQFASVSSAPRCAVFLWTSDGVEQHWLAVRAV</sequence>
<proteinExistence type="predicted"/>
<comment type="caution">
    <text evidence="2">The sequence shown here is derived from an EMBL/GenBank/DDBJ whole genome shotgun (WGS) entry which is preliminary data.</text>
</comment>
<gene>
    <name evidence="2" type="ORF">SNAT2548_LOCUS18682</name>
</gene>
<name>A0A812PGL4_9DINO</name>
<accession>A0A812PGL4</accession>
<feature type="signal peptide" evidence="1">
    <location>
        <begin position="1"/>
        <end position="16"/>
    </location>
</feature>
<dbReference type="AlphaFoldDB" id="A0A812PGL4"/>
<feature type="chain" id="PRO_5032796645" evidence="1">
    <location>
        <begin position="17"/>
        <end position="224"/>
    </location>
</feature>
<keyword evidence="3" id="KW-1185">Reference proteome</keyword>
<dbReference type="EMBL" id="CAJNDS010002152">
    <property type="protein sequence ID" value="CAE7353305.1"/>
    <property type="molecule type" value="Genomic_DNA"/>
</dbReference>
<evidence type="ECO:0000313" key="2">
    <source>
        <dbReference type="EMBL" id="CAE7353305.1"/>
    </source>
</evidence>
<evidence type="ECO:0000256" key="1">
    <source>
        <dbReference type="SAM" id="SignalP"/>
    </source>
</evidence>
<evidence type="ECO:0000313" key="3">
    <source>
        <dbReference type="Proteomes" id="UP000604046"/>
    </source>
</evidence>
<keyword evidence="1" id="KW-0732">Signal</keyword>
<dbReference type="Proteomes" id="UP000604046">
    <property type="component" value="Unassembled WGS sequence"/>
</dbReference>